<reference evidence="2 3" key="1">
    <citation type="journal article" date="2007" name="Nature">
        <title>Evolution of genes and genomes on the Drosophila phylogeny.</title>
        <authorList>
            <consortium name="Drosophila 12 Genomes Consortium"/>
            <person name="Clark A.G."/>
            <person name="Eisen M.B."/>
            <person name="Smith D.R."/>
            <person name="Bergman C.M."/>
            <person name="Oliver B."/>
            <person name="Markow T.A."/>
            <person name="Kaufman T.C."/>
            <person name="Kellis M."/>
            <person name="Gelbart W."/>
            <person name="Iyer V.N."/>
            <person name="Pollard D.A."/>
            <person name="Sackton T.B."/>
            <person name="Larracuente A.M."/>
            <person name="Singh N.D."/>
            <person name="Abad J.P."/>
            <person name="Abt D.N."/>
            <person name="Adryan B."/>
            <person name="Aguade M."/>
            <person name="Akashi H."/>
            <person name="Anderson W.W."/>
            <person name="Aquadro C.F."/>
            <person name="Ardell D.H."/>
            <person name="Arguello R."/>
            <person name="Artieri C.G."/>
            <person name="Barbash D.A."/>
            <person name="Barker D."/>
            <person name="Barsanti P."/>
            <person name="Batterham P."/>
            <person name="Batzoglou S."/>
            <person name="Begun D."/>
            <person name="Bhutkar A."/>
            <person name="Blanco E."/>
            <person name="Bosak S.A."/>
            <person name="Bradley R.K."/>
            <person name="Brand A.D."/>
            <person name="Brent M.R."/>
            <person name="Brooks A.N."/>
            <person name="Brown R.H."/>
            <person name="Butlin R.K."/>
            <person name="Caggese C."/>
            <person name="Calvi B.R."/>
            <person name="Bernardo de Carvalho A."/>
            <person name="Caspi A."/>
            <person name="Castrezana S."/>
            <person name="Celniker S.E."/>
            <person name="Chang J.L."/>
            <person name="Chapple C."/>
            <person name="Chatterji S."/>
            <person name="Chinwalla A."/>
            <person name="Civetta A."/>
            <person name="Clifton S.W."/>
            <person name="Comeron J.M."/>
            <person name="Costello J.C."/>
            <person name="Coyne J.A."/>
            <person name="Daub J."/>
            <person name="David R.G."/>
            <person name="Delcher A.L."/>
            <person name="Delehaunty K."/>
            <person name="Do C.B."/>
            <person name="Ebling H."/>
            <person name="Edwards K."/>
            <person name="Eickbush T."/>
            <person name="Evans J.D."/>
            <person name="Filipski A."/>
            <person name="Findeiss S."/>
            <person name="Freyhult E."/>
            <person name="Fulton L."/>
            <person name="Fulton R."/>
            <person name="Garcia A.C."/>
            <person name="Gardiner A."/>
            <person name="Garfield D.A."/>
            <person name="Garvin B.E."/>
            <person name="Gibson G."/>
            <person name="Gilbert D."/>
            <person name="Gnerre S."/>
            <person name="Godfrey J."/>
            <person name="Good R."/>
            <person name="Gotea V."/>
            <person name="Gravely B."/>
            <person name="Greenberg A.J."/>
            <person name="Griffiths-Jones S."/>
            <person name="Gross S."/>
            <person name="Guigo R."/>
            <person name="Gustafson E.A."/>
            <person name="Haerty W."/>
            <person name="Hahn M.W."/>
            <person name="Halligan D.L."/>
            <person name="Halpern A.L."/>
            <person name="Halter G.M."/>
            <person name="Han M.V."/>
            <person name="Heger A."/>
            <person name="Hillier L."/>
            <person name="Hinrichs A.S."/>
            <person name="Holmes I."/>
            <person name="Hoskins R.A."/>
            <person name="Hubisz M.J."/>
            <person name="Hultmark D."/>
            <person name="Huntley M.A."/>
            <person name="Jaffe D.B."/>
            <person name="Jagadeeshan S."/>
            <person name="Jeck W.R."/>
            <person name="Johnson J."/>
            <person name="Jones C.D."/>
            <person name="Jordan W.C."/>
            <person name="Karpen G.H."/>
            <person name="Kataoka E."/>
            <person name="Keightley P.D."/>
            <person name="Kheradpour P."/>
            <person name="Kirkness E.F."/>
            <person name="Koerich L.B."/>
            <person name="Kristiansen K."/>
            <person name="Kudrna D."/>
            <person name="Kulathinal R.J."/>
            <person name="Kumar S."/>
            <person name="Kwok R."/>
            <person name="Lander E."/>
            <person name="Langley C.H."/>
            <person name="Lapoint R."/>
            <person name="Lazzaro B.P."/>
            <person name="Lee S.J."/>
            <person name="Levesque L."/>
            <person name="Li R."/>
            <person name="Lin C.F."/>
            <person name="Lin M.F."/>
            <person name="Lindblad-Toh K."/>
            <person name="Llopart A."/>
            <person name="Long M."/>
            <person name="Low L."/>
            <person name="Lozovsky E."/>
            <person name="Lu J."/>
            <person name="Luo M."/>
            <person name="Machado C.A."/>
            <person name="Makalowski W."/>
            <person name="Marzo M."/>
            <person name="Matsuda M."/>
            <person name="Matzkin L."/>
            <person name="McAllister B."/>
            <person name="McBride C.S."/>
            <person name="McKernan B."/>
            <person name="McKernan K."/>
            <person name="Mendez-Lago M."/>
            <person name="Minx P."/>
            <person name="Mollenhauer M.U."/>
            <person name="Montooth K."/>
            <person name="Mount S.M."/>
            <person name="Mu X."/>
            <person name="Myers E."/>
            <person name="Negre B."/>
            <person name="Newfeld S."/>
            <person name="Nielsen R."/>
            <person name="Noor M.A."/>
            <person name="O'Grady P."/>
            <person name="Pachter L."/>
            <person name="Papaceit M."/>
            <person name="Parisi M.J."/>
            <person name="Parisi M."/>
            <person name="Parts L."/>
            <person name="Pedersen J.S."/>
            <person name="Pesole G."/>
            <person name="Phillippy A.M."/>
            <person name="Ponting C.P."/>
            <person name="Pop M."/>
            <person name="Porcelli D."/>
            <person name="Powell J.R."/>
            <person name="Prohaska S."/>
            <person name="Pruitt K."/>
            <person name="Puig M."/>
            <person name="Quesneville H."/>
            <person name="Ram K.R."/>
            <person name="Rand D."/>
            <person name="Rasmussen M.D."/>
            <person name="Reed L.K."/>
            <person name="Reenan R."/>
            <person name="Reily A."/>
            <person name="Remington K.A."/>
            <person name="Rieger T.T."/>
            <person name="Ritchie M.G."/>
            <person name="Robin C."/>
            <person name="Rogers Y.H."/>
            <person name="Rohde C."/>
            <person name="Rozas J."/>
            <person name="Rubenfield M.J."/>
            <person name="Ruiz A."/>
            <person name="Russo S."/>
            <person name="Salzberg S.L."/>
            <person name="Sanchez-Gracia A."/>
            <person name="Saranga D.J."/>
            <person name="Sato H."/>
            <person name="Schaeffer S.W."/>
            <person name="Schatz M.C."/>
            <person name="Schlenke T."/>
            <person name="Schwartz R."/>
            <person name="Segarra C."/>
            <person name="Singh R.S."/>
            <person name="Sirot L."/>
            <person name="Sirota M."/>
            <person name="Sisneros N.B."/>
            <person name="Smith C.D."/>
            <person name="Smith T.F."/>
            <person name="Spieth J."/>
            <person name="Stage D.E."/>
            <person name="Stark A."/>
            <person name="Stephan W."/>
            <person name="Strausberg R.L."/>
            <person name="Strempel S."/>
            <person name="Sturgill D."/>
            <person name="Sutton G."/>
            <person name="Sutton G.G."/>
            <person name="Tao W."/>
            <person name="Teichmann S."/>
            <person name="Tobari Y.N."/>
            <person name="Tomimura Y."/>
            <person name="Tsolas J.M."/>
            <person name="Valente V.L."/>
            <person name="Venter E."/>
            <person name="Venter J.C."/>
            <person name="Vicario S."/>
            <person name="Vieira F.G."/>
            <person name="Vilella A.J."/>
            <person name="Villasante A."/>
            <person name="Walenz B."/>
            <person name="Wang J."/>
            <person name="Wasserman M."/>
            <person name="Watts T."/>
            <person name="Wilson D."/>
            <person name="Wilson R.K."/>
            <person name="Wing R.A."/>
            <person name="Wolfner M.F."/>
            <person name="Wong A."/>
            <person name="Wong G.K."/>
            <person name="Wu C.I."/>
            <person name="Wu G."/>
            <person name="Yamamoto D."/>
            <person name="Yang H.P."/>
            <person name="Yang S.P."/>
            <person name="Yorke J.A."/>
            <person name="Yoshida K."/>
            <person name="Zdobnov E."/>
            <person name="Zhang P."/>
            <person name="Zhang Y."/>
            <person name="Zimin A.V."/>
            <person name="Baldwin J."/>
            <person name="Abdouelleil A."/>
            <person name="Abdulkadir J."/>
            <person name="Abebe A."/>
            <person name="Abera B."/>
            <person name="Abreu J."/>
            <person name="Acer S.C."/>
            <person name="Aftuck L."/>
            <person name="Alexander A."/>
            <person name="An P."/>
            <person name="Anderson E."/>
            <person name="Anderson S."/>
            <person name="Arachi H."/>
            <person name="Azer M."/>
            <person name="Bachantsang P."/>
            <person name="Barry A."/>
            <person name="Bayul T."/>
            <person name="Berlin A."/>
            <person name="Bessette D."/>
            <person name="Bloom T."/>
            <person name="Blye J."/>
            <person name="Boguslavskiy L."/>
            <person name="Bonnet C."/>
            <person name="Boukhgalter B."/>
            <person name="Bourzgui I."/>
            <person name="Brown A."/>
            <person name="Cahill P."/>
            <person name="Channer S."/>
            <person name="Cheshatsang Y."/>
            <person name="Chuda L."/>
            <person name="Citroen M."/>
            <person name="Collymore A."/>
            <person name="Cooke P."/>
            <person name="Costello M."/>
            <person name="D'Aco K."/>
            <person name="Daza R."/>
            <person name="De Haan G."/>
            <person name="DeGray S."/>
            <person name="DeMaso C."/>
            <person name="Dhargay N."/>
            <person name="Dooley K."/>
            <person name="Dooley E."/>
            <person name="Doricent M."/>
            <person name="Dorje P."/>
            <person name="Dorjee K."/>
            <person name="Dupes A."/>
            <person name="Elong R."/>
            <person name="Falk J."/>
            <person name="Farina A."/>
            <person name="Faro S."/>
            <person name="Ferguson D."/>
            <person name="Fisher S."/>
            <person name="Foley C.D."/>
            <person name="Franke A."/>
            <person name="Friedrich D."/>
            <person name="Gadbois L."/>
            <person name="Gearin G."/>
            <person name="Gearin C.R."/>
            <person name="Giannoukos G."/>
            <person name="Goode T."/>
            <person name="Graham J."/>
            <person name="Grandbois E."/>
            <person name="Grewal S."/>
            <person name="Gyaltsen K."/>
            <person name="Hafez N."/>
            <person name="Hagos B."/>
            <person name="Hall J."/>
            <person name="Henson C."/>
            <person name="Hollinger A."/>
            <person name="Honan T."/>
            <person name="Huard M.D."/>
            <person name="Hughes L."/>
            <person name="Hurhula B."/>
            <person name="Husby M.E."/>
            <person name="Kamat A."/>
            <person name="Kanga B."/>
            <person name="Kashin S."/>
            <person name="Khazanovich D."/>
            <person name="Kisner P."/>
            <person name="Lance K."/>
            <person name="Lara M."/>
            <person name="Lee W."/>
            <person name="Lennon N."/>
            <person name="Letendre F."/>
            <person name="LeVine R."/>
            <person name="Lipovsky A."/>
            <person name="Liu X."/>
            <person name="Liu J."/>
            <person name="Liu S."/>
            <person name="Lokyitsang T."/>
            <person name="Lokyitsang Y."/>
            <person name="Lubonja R."/>
            <person name="Lui A."/>
            <person name="MacDonald P."/>
            <person name="Magnisalis V."/>
            <person name="Maru K."/>
            <person name="Matthews C."/>
            <person name="McCusker W."/>
            <person name="McDonough S."/>
            <person name="Mehta T."/>
            <person name="Meldrim J."/>
            <person name="Meneus L."/>
            <person name="Mihai O."/>
            <person name="Mihalev A."/>
            <person name="Mihova T."/>
            <person name="Mittelman R."/>
            <person name="Mlenga V."/>
            <person name="Montmayeur A."/>
            <person name="Mulrain L."/>
            <person name="Navidi A."/>
            <person name="Naylor J."/>
            <person name="Negash T."/>
            <person name="Nguyen T."/>
            <person name="Nguyen N."/>
            <person name="Nicol R."/>
            <person name="Norbu C."/>
            <person name="Norbu N."/>
            <person name="Novod N."/>
            <person name="O'Neill B."/>
            <person name="Osman S."/>
            <person name="Markiewicz E."/>
            <person name="Oyono O.L."/>
            <person name="Patti C."/>
            <person name="Phunkhang P."/>
            <person name="Pierre F."/>
            <person name="Priest M."/>
            <person name="Raghuraman S."/>
            <person name="Rege F."/>
            <person name="Reyes R."/>
            <person name="Rise C."/>
            <person name="Rogov P."/>
            <person name="Ross K."/>
            <person name="Ryan E."/>
            <person name="Settipalli S."/>
            <person name="Shea T."/>
            <person name="Sherpa N."/>
            <person name="Shi L."/>
            <person name="Shih D."/>
            <person name="Sparrow T."/>
            <person name="Spaulding J."/>
            <person name="Stalker J."/>
            <person name="Stange-Thomann N."/>
            <person name="Stavropoulos S."/>
            <person name="Stone C."/>
            <person name="Strader C."/>
            <person name="Tesfaye S."/>
            <person name="Thomson T."/>
            <person name="Thoulutsang Y."/>
            <person name="Thoulutsang D."/>
            <person name="Topham K."/>
            <person name="Topping I."/>
            <person name="Tsamla T."/>
            <person name="Vassiliev H."/>
            <person name="Vo A."/>
            <person name="Wangchuk T."/>
            <person name="Wangdi T."/>
            <person name="Weiand M."/>
            <person name="Wilkinson J."/>
            <person name="Wilson A."/>
            <person name="Yadav S."/>
            <person name="Young G."/>
            <person name="Yu Q."/>
            <person name="Zembek L."/>
            <person name="Zhong D."/>
            <person name="Zimmer A."/>
            <person name="Zwirko Z."/>
            <person name="Jaffe D.B."/>
            <person name="Alvarez P."/>
            <person name="Brockman W."/>
            <person name="Butler J."/>
            <person name="Chin C."/>
            <person name="Gnerre S."/>
            <person name="Grabherr M."/>
            <person name="Kleber M."/>
            <person name="Mauceli E."/>
            <person name="MacCallum I."/>
        </authorList>
    </citation>
    <scope>NUCLEOTIDE SEQUENCE [LARGE SCALE GENOMIC DNA]</scope>
    <source>
        <strain evidence="3">MSH-3 / Tucson 14011-0111.49</strain>
    </source>
</reference>
<feature type="compositionally biased region" description="Polar residues" evidence="1">
    <location>
        <begin position="136"/>
        <end position="147"/>
    </location>
</feature>
<dbReference type="HOGENOM" id="CLU_1449161_0_0_1"/>
<evidence type="ECO:0000256" key="1">
    <source>
        <dbReference type="SAM" id="MobiDB-lite"/>
    </source>
</evidence>
<dbReference type="GO" id="GO:0003676">
    <property type="term" value="F:nucleic acid binding"/>
    <property type="evidence" value="ECO:0007669"/>
    <property type="project" value="InterPro"/>
</dbReference>
<keyword evidence="3" id="KW-1185">Reference proteome</keyword>
<dbReference type="InterPro" id="IPR036397">
    <property type="entry name" value="RNaseH_sf"/>
</dbReference>
<protein>
    <submittedName>
        <fullName evidence="2">GL20683</fullName>
    </submittedName>
</protein>
<feature type="compositionally biased region" description="Polar residues" evidence="1">
    <location>
        <begin position="167"/>
        <end position="187"/>
    </location>
</feature>
<feature type="compositionally biased region" description="Basic residues" evidence="1">
    <location>
        <begin position="1"/>
        <end position="10"/>
    </location>
</feature>
<dbReference type="AlphaFoldDB" id="B4IRN9"/>
<accession>B4IRN9</accession>
<feature type="compositionally biased region" description="Basic and acidic residues" evidence="1">
    <location>
        <begin position="87"/>
        <end position="112"/>
    </location>
</feature>
<feature type="region of interest" description="Disordered" evidence="1">
    <location>
        <begin position="75"/>
        <end position="187"/>
    </location>
</feature>
<dbReference type="EMBL" id="CH695065">
    <property type="protein sequence ID" value="EDW38619.1"/>
    <property type="molecule type" value="Genomic_DNA"/>
</dbReference>
<name>B4IRN9_DROPE</name>
<dbReference type="Proteomes" id="UP000008744">
    <property type="component" value="Unassembled WGS sequence"/>
</dbReference>
<evidence type="ECO:0000313" key="2">
    <source>
        <dbReference type="EMBL" id="EDW38619.1"/>
    </source>
</evidence>
<dbReference type="Gene3D" id="3.30.420.10">
    <property type="entry name" value="Ribonuclease H-like superfamily/Ribonuclease H"/>
    <property type="match status" value="1"/>
</dbReference>
<gene>
    <name evidence="2" type="primary">Dper\GL20683</name>
    <name evidence="2" type="ORF">Dper_GL20683</name>
</gene>
<proteinExistence type="predicted"/>
<organism evidence="3">
    <name type="scientific">Drosophila persimilis</name>
    <name type="common">Fruit fly</name>
    <dbReference type="NCBI Taxonomy" id="7234"/>
    <lineage>
        <taxon>Eukaryota</taxon>
        <taxon>Metazoa</taxon>
        <taxon>Ecdysozoa</taxon>
        <taxon>Arthropoda</taxon>
        <taxon>Hexapoda</taxon>
        <taxon>Insecta</taxon>
        <taxon>Pterygota</taxon>
        <taxon>Neoptera</taxon>
        <taxon>Endopterygota</taxon>
        <taxon>Diptera</taxon>
        <taxon>Brachycera</taxon>
        <taxon>Muscomorpha</taxon>
        <taxon>Ephydroidea</taxon>
        <taxon>Drosophilidae</taxon>
        <taxon>Drosophila</taxon>
        <taxon>Sophophora</taxon>
    </lineage>
</organism>
<feature type="region of interest" description="Disordered" evidence="1">
    <location>
        <begin position="1"/>
        <end position="26"/>
    </location>
</feature>
<sequence length="187" mass="20839">MEHLVSRHQFRASYTPQDSPTERNIRTVKGDHRCWDERWPELMLAVSSGVAESTGYSPAFVVQGREPRLPKALYDAETIGPGQPETEEARLWEEAPRASNKRDPRQRERSAESENAAAAPTDGAVPEDAPKKNGQTERPQLGRQTSCPGERAEARRPERKASWPRRGSTSNVVIKSGRPSSRALSRG</sequence>
<evidence type="ECO:0000313" key="3">
    <source>
        <dbReference type="Proteomes" id="UP000008744"/>
    </source>
</evidence>
<feature type="compositionally biased region" description="Basic and acidic residues" evidence="1">
    <location>
        <begin position="150"/>
        <end position="161"/>
    </location>
</feature>